<dbReference type="Proteomes" id="UP001519887">
    <property type="component" value="Unassembled WGS sequence"/>
</dbReference>
<dbReference type="EMBL" id="JAHZIK010002245">
    <property type="protein sequence ID" value="MBW7460462.1"/>
    <property type="molecule type" value="Genomic_DNA"/>
</dbReference>
<proteinExistence type="inferred from homology"/>
<sequence length="127" mass="14055">TKRAARTHEVVPGFNDFPEAVHPLEQEWKLGKTKASAFFLTPLTVYLQKEGIDTLVICGVSTSGCVRATAVDACSHGYTTFVVDDCCFDRSYYAHCSNLFDMQAKYASVLSLEELESEMKDMQDVAG</sequence>
<organism evidence="4 5">
    <name type="scientific">Paenibacillus sepulcri</name>
    <dbReference type="NCBI Taxonomy" id="359917"/>
    <lineage>
        <taxon>Bacteria</taxon>
        <taxon>Bacillati</taxon>
        <taxon>Bacillota</taxon>
        <taxon>Bacilli</taxon>
        <taxon>Bacillales</taxon>
        <taxon>Paenibacillaceae</taxon>
        <taxon>Paenibacillus</taxon>
    </lineage>
</organism>
<dbReference type="InterPro" id="IPR050272">
    <property type="entry name" value="Isochorismatase-like_hydrls"/>
</dbReference>
<dbReference type="InterPro" id="IPR000868">
    <property type="entry name" value="Isochorismatase-like_dom"/>
</dbReference>
<dbReference type="InterPro" id="IPR036380">
    <property type="entry name" value="Isochorismatase-like_sf"/>
</dbReference>
<dbReference type="PANTHER" id="PTHR43540">
    <property type="entry name" value="PEROXYUREIDOACRYLATE/UREIDOACRYLATE AMIDOHYDROLASE-RELATED"/>
    <property type="match status" value="1"/>
</dbReference>
<name>A0ABS7CHQ3_9BACL</name>
<keyword evidence="2" id="KW-0378">Hydrolase</keyword>
<dbReference type="PANTHER" id="PTHR43540:SF1">
    <property type="entry name" value="ISOCHORISMATASE HYDROLASE"/>
    <property type="match status" value="1"/>
</dbReference>
<keyword evidence="5" id="KW-1185">Reference proteome</keyword>
<feature type="non-terminal residue" evidence="4">
    <location>
        <position position="1"/>
    </location>
</feature>
<evidence type="ECO:0000313" key="4">
    <source>
        <dbReference type="EMBL" id="MBW7460462.1"/>
    </source>
</evidence>
<dbReference type="Gene3D" id="3.40.50.850">
    <property type="entry name" value="Isochorismatase-like"/>
    <property type="match status" value="1"/>
</dbReference>
<dbReference type="SUPFAM" id="SSF52499">
    <property type="entry name" value="Isochorismatase-like hydrolases"/>
    <property type="match status" value="1"/>
</dbReference>
<accession>A0ABS7CHQ3</accession>
<evidence type="ECO:0000256" key="2">
    <source>
        <dbReference type="ARBA" id="ARBA00022801"/>
    </source>
</evidence>
<evidence type="ECO:0000259" key="3">
    <source>
        <dbReference type="Pfam" id="PF00857"/>
    </source>
</evidence>
<dbReference type="Pfam" id="PF00857">
    <property type="entry name" value="Isochorismatase"/>
    <property type="match status" value="1"/>
</dbReference>
<comment type="caution">
    <text evidence="4">The sequence shown here is derived from an EMBL/GenBank/DDBJ whole genome shotgun (WGS) entry which is preliminary data.</text>
</comment>
<reference evidence="4 5" key="1">
    <citation type="submission" date="2021-07" db="EMBL/GenBank/DDBJ databases">
        <title>Paenibacillus radiodurans sp. nov., isolated from the southeastern edge of Tengger Desert.</title>
        <authorList>
            <person name="Zhang G."/>
        </authorList>
    </citation>
    <scope>NUCLEOTIDE SEQUENCE [LARGE SCALE GENOMIC DNA]</scope>
    <source>
        <strain evidence="4 5">CCM 7311</strain>
    </source>
</reference>
<comment type="similarity">
    <text evidence="1">Belongs to the isochorismatase family.</text>
</comment>
<evidence type="ECO:0000313" key="5">
    <source>
        <dbReference type="Proteomes" id="UP001519887"/>
    </source>
</evidence>
<gene>
    <name evidence="4" type="ORF">K0U00_41005</name>
</gene>
<protein>
    <submittedName>
        <fullName evidence="4">Isochorismatase family protein</fullName>
    </submittedName>
</protein>
<evidence type="ECO:0000256" key="1">
    <source>
        <dbReference type="ARBA" id="ARBA00006336"/>
    </source>
</evidence>
<feature type="domain" description="Isochorismatase-like" evidence="3">
    <location>
        <begin position="17"/>
        <end position="114"/>
    </location>
</feature>